<evidence type="ECO:0000256" key="1">
    <source>
        <dbReference type="SAM" id="MobiDB-lite"/>
    </source>
</evidence>
<comment type="caution">
    <text evidence="2">The sequence shown here is derived from an EMBL/GenBank/DDBJ whole genome shotgun (WGS) entry which is preliminary data.</text>
</comment>
<accession>A0A9W6WMW8</accession>
<feature type="region of interest" description="Disordered" evidence="1">
    <location>
        <begin position="1"/>
        <end position="117"/>
    </location>
</feature>
<proteinExistence type="predicted"/>
<evidence type="ECO:0000313" key="3">
    <source>
        <dbReference type="Proteomes" id="UP001165083"/>
    </source>
</evidence>
<dbReference type="OrthoDB" id="48509at2759"/>
<reference evidence="2" key="1">
    <citation type="submission" date="2023-04" db="EMBL/GenBank/DDBJ databases">
        <title>Phytophthora lilii NBRC 32176.</title>
        <authorList>
            <person name="Ichikawa N."/>
            <person name="Sato H."/>
            <person name="Tonouchi N."/>
        </authorList>
    </citation>
    <scope>NUCLEOTIDE SEQUENCE</scope>
    <source>
        <strain evidence="2">NBRC 32176</strain>
    </source>
</reference>
<feature type="compositionally biased region" description="Low complexity" evidence="1">
    <location>
        <begin position="105"/>
        <end position="117"/>
    </location>
</feature>
<evidence type="ECO:0000313" key="2">
    <source>
        <dbReference type="EMBL" id="GMF10585.1"/>
    </source>
</evidence>
<dbReference type="AlphaFoldDB" id="A0A9W6WMW8"/>
<sequence>MSSSPSNDDDFVTITTKHRKKQQAGDAAKKPPAPPNGAANISLRPRTMFAMKGRGRTESEGSAYRPQWSKDGEGFVSAGGGPTSFKDAATGGDDHRGGRKSKGRAVGAAEAAAISVC</sequence>
<gene>
    <name evidence="2" type="ORF">Plil01_000137700</name>
</gene>
<dbReference type="EMBL" id="BSXW01000047">
    <property type="protein sequence ID" value="GMF10585.1"/>
    <property type="molecule type" value="Genomic_DNA"/>
</dbReference>
<name>A0A9W6WMW8_9STRA</name>
<keyword evidence="3" id="KW-1185">Reference proteome</keyword>
<dbReference type="Proteomes" id="UP001165083">
    <property type="component" value="Unassembled WGS sequence"/>
</dbReference>
<organism evidence="2 3">
    <name type="scientific">Phytophthora lilii</name>
    <dbReference type="NCBI Taxonomy" id="2077276"/>
    <lineage>
        <taxon>Eukaryota</taxon>
        <taxon>Sar</taxon>
        <taxon>Stramenopiles</taxon>
        <taxon>Oomycota</taxon>
        <taxon>Peronosporomycetes</taxon>
        <taxon>Peronosporales</taxon>
        <taxon>Peronosporaceae</taxon>
        <taxon>Phytophthora</taxon>
    </lineage>
</organism>
<protein>
    <submittedName>
        <fullName evidence="2">Unnamed protein product</fullName>
    </submittedName>
</protein>